<sequence>MSTSDRSGSSPIGGIGAGAEPAATMLGAADGLVSILASGNTLGPADGAASLDSEASSDQRAPSPPPLNPLPKPLDIAWSHVIRFMRTAARLSNEASDDIHEARRAIGIAKTKAEFGDAGGALQALEACLQDFHEISIKLEAVRCCVCTATIMTPSAVERLRPLSAALVSWAQDKVVGEVALMEDLCREGHRLFVAGCSATISAVDLLHIACQNRPTSSRRCKWISAAADQLNLAVHNLLETRAQTCRLCLKSVKIEIMCFHAAAKEAGMRRQPAGVWEGWEEAVAFASVRGRRRRVLEGEAPASGMLKFGPITTAMVETSTMAVIGQSC</sequence>
<evidence type="ECO:0000313" key="2">
    <source>
        <dbReference type="EMBL" id="KAF0898960.1"/>
    </source>
</evidence>
<dbReference type="EMBL" id="SPHZ02000009">
    <property type="protein sequence ID" value="KAF0898960.1"/>
    <property type="molecule type" value="Genomic_DNA"/>
</dbReference>
<name>A0A6G1CFP5_9ORYZ</name>
<feature type="region of interest" description="Disordered" evidence="1">
    <location>
        <begin position="46"/>
        <end position="71"/>
    </location>
</feature>
<comment type="caution">
    <text evidence="2">The sequence shown here is derived from an EMBL/GenBank/DDBJ whole genome shotgun (WGS) entry which is preliminary data.</text>
</comment>
<keyword evidence="3" id="KW-1185">Reference proteome</keyword>
<accession>A0A6G1CFP5</accession>
<evidence type="ECO:0000256" key="1">
    <source>
        <dbReference type="SAM" id="MobiDB-lite"/>
    </source>
</evidence>
<proteinExistence type="predicted"/>
<protein>
    <submittedName>
        <fullName evidence="2">Uncharacterized protein</fullName>
    </submittedName>
</protein>
<reference evidence="2 3" key="1">
    <citation type="submission" date="2019-11" db="EMBL/GenBank/DDBJ databases">
        <title>Whole genome sequence of Oryza granulata.</title>
        <authorList>
            <person name="Li W."/>
        </authorList>
    </citation>
    <scope>NUCLEOTIDE SEQUENCE [LARGE SCALE GENOMIC DNA]</scope>
    <source>
        <strain evidence="3">cv. Menghai</strain>
        <tissue evidence="2">Leaf</tissue>
    </source>
</reference>
<organism evidence="2 3">
    <name type="scientific">Oryza meyeriana var. granulata</name>
    <dbReference type="NCBI Taxonomy" id="110450"/>
    <lineage>
        <taxon>Eukaryota</taxon>
        <taxon>Viridiplantae</taxon>
        <taxon>Streptophyta</taxon>
        <taxon>Embryophyta</taxon>
        <taxon>Tracheophyta</taxon>
        <taxon>Spermatophyta</taxon>
        <taxon>Magnoliopsida</taxon>
        <taxon>Liliopsida</taxon>
        <taxon>Poales</taxon>
        <taxon>Poaceae</taxon>
        <taxon>BOP clade</taxon>
        <taxon>Oryzoideae</taxon>
        <taxon>Oryzeae</taxon>
        <taxon>Oryzinae</taxon>
        <taxon>Oryza</taxon>
        <taxon>Oryza meyeriana</taxon>
    </lineage>
</organism>
<dbReference type="AlphaFoldDB" id="A0A6G1CFP5"/>
<dbReference type="Proteomes" id="UP000479710">
    <property type="component" value="Unassembled WGS sequence"/>
</dbReference>
<feature type="compositionally biased region" description="Pro residues" evidence="1">
    <location>
        <begin position="62"/>
        <end position="71"/>
    </location>
</feature>
<gene>
    <name evidence="2" type="ORF">E2562_012658</name>
</gene>
<evidence type="ECO:0000313" key="3">
    <source>
        <dbReference type="Proteomes" id="UP000479710"/>
    </source>
</evidence>